<comment type="caution">
    <text evidence="1">The sequence shown here is derived from an EMBL/GenBank/DDBJ whole genome shotgun (WGS) entry which is preliminary data.</text>
</comment>
<evidence type="ECO:0008006" key="3">
    <source>
        <dbReference type="Google" id="ProtNLM"/>
    </source>
</evidence>
<protein>
    <recommendedName>
        <fullName evidence="3">Secreted protein</fullName>
    </recommendedName>
</protein>
<reference evidence="1" key="1">
    <citation type="journal article" date="2022" name="bioRxiv">
        <title>Sequencing and chromosome-scale assembly of the giantPleurodeles waltlgenome.</title>
        <authorList>
            <person name="Brown T."/>
            <person name="Elewa A."/>
            <person name="Iarovenko S."/>
            <person name="Subramanian E."/>
            <person name="Araus A.J."/>
            <person name="Petzold A."/>
            <person name="Susuki M."/>
            <person name="Suzuki K.-i.T."/>
            <person name="Hayashi T."/>
            <person name="Toyoda A."/>
            <person name="Oliveira C."/>
            <person name="Osipova E."/>
            <person name="Leigh N.D."/>
            <person name="Simon A."/>
            <person name="Yun M.H."/>
        </authorList>
    </citation>
    <scope>NUCLEOTIDE SEQUENCE</scope>
    <source>
        <strain evidence="1">20211129_DDA</strain>
        <tissue evidence="1">Liver</tissue>
    </source>
</reference>
<evidence type="ECO:0000313" key="1">
    <source>
        <dbReference type="EMBL" id="KAJ1154173.1"/>
    </source>
</evidence>
<accession>A0AAV7RTF2</accession>
<name>A0AAV7RTF2_PLEWA</name>
<sequence length="128" mass="13359">MVAMSAVVPLSEPVARLVAVLAVVHGSAPAKGHSRTSPSASDGCPLGKRLGTVVEAVDMPVAVQVLVQVEVVVAGQLAVFAAVQVPFLKEDGPDGGLVVAVEPVDSEEEEAEEEDIDNRNNIIMQYFQ</sequence>
<evidence type="ECO:0000313" key="2">
    <source>
        <dbReference type="Proteomes" id="UP001066276"/>
    </source>
</evidence>
<dbReference type="EMBL" id="JANPWB010000009">
    <property type="protein sequence ID" value="KAJ1154173.1"/>
    <property type="molecule type" value="Genomic_DNA"/>
</dbReference>
<proteinExistence type="predicted"/>
<dbReference type="AlphaFoldDB" id="A0AAV7RTF2"/>
<organism evidence="1 2">
    <name type="scientific">Pleurodeles waltl</name>
    <name type="common">Iberian ribbed newt</name>
    <dbReference type="NCBI Taxonomy" id="8319"/>
    <lineage>
        <taxon>Eukaryota</taxon>
        <taxon>Metazoa</taxon>
        <taxon>Chordata</taxon>
        <taxon>Craniata</taxon>
        <taxon>Vertebrata</taxon>
        <taxon>Euteleostomi</taxon>
        <taxon>Amphibia</taxon>
        <taxon>Batrachia</taxon>
        <taxon>Caudata</taxon>
        <taxon>Salamandroidea</taxon>
        <taxon>Salamandridae</taxon>
        <taxon>Pleurodelinae</taxon>
        <taxon>Pleurodeles</taxon>
    </lineage>
</organism>
<gene>
    <name evidence="1" type="ORF">NDU88_006927</name>
</gene>
<dbReference type="Proteomes" id="UP001066276">
    <property type="component" value="Chromosome 5"/>
</dbReference>
<keyword evidence="2" id="KW-1185">Reference proteome</keyword>